<proteinExistence type="predicted"/>
<gene>
    <name evidence="2" type="ORF">B1H19_32165</name>
</gene>
<feature type="compositionally biased region" description="Pro residues" evidence="1">
    <location>
        <begin position="61"/>
        <end position="82"/>
    </location>
</feature>
<feature type="region of interest" description="Disordered" evidence="1">
    <location>
        <begin position="1"/>
        <end position="98"/>
    </location>
</feature>
<reference evidence="2 3" key="1">
    <citation type="submission" date="2017-04" db="EMBL/GenBank/DDBJ databases">
        <title>Complete Genome Sequence of Streptomyces gilvosporeus F607, a Capable Producer of Natamycin.</title>
        <authorList>
            <person name="Zong G."/>
            <person name="Zhong C."/>
            <person name="Fu J."/>
            <person name="Qin R."/>
            <person name="Cao G."/>
        </authorList>
    </citation>
    <scope>NUCLEOTIDE SEQUENCE [LARGE SCALE GENOMIC DNA]</scope>
    <source>
        <strain evidence="2 3">F607</strain>
    </source>
</reference>
<dbReference type="AlphaFoldDB" id="A0A1V0TZ80"/>
<sequence length="98" mass="9997">MTTVTRGRRTASPLDGLSFNREHRGNQIPNASPTYRPGRNPPFGLGPAPAEIPRSAGASPFPGPEAPGSGPPPGPRAFPGPAPAATVPSPVTSDARPR</sequence>
<name>A0A1V0TZ80_9ACTN</name>
<dbReference type="Proteomes" id="UP000192726">
    <property type="component" value="Chromosome"/>
</dbReference>
<evidence type="ECO:0000313" key="3">
    <source>
        <dbReference type="Proteomes" id="UP000192726"/>
    </source>
</evidence>
<dbReference type="KEGG" id="sgv:B1H19_32165"/>
<dbReference type="EMBL" id="CP020569">
    <property type="protein sequence ID" value="ARF58223.1"/>
    <property type="molecule type" value="Genomic_DNA"/>
</dbReference>
<accession>A0A1V0TZ80</accession>
<dbReference type="STRING" id="553510.B1H19_32165"/>
<organism evidence="2 3">
    <name type="scientific">Streptomyces gilvosporeus</name>
    <dbReference type="NCBI Taxonomy" id="553510"/>
    <lineage>
        <taxon>Bacteria</taxon>
        <taxon>Bacillati</taxon>
        <taxon>Actinomycetota</taxon>
        <taxon>Actinomycetes</taxon>
        <taxon>Kitasatosporales</taxon>
        <taxon>Streptomycetaceae</taxon>
        <taxon>Streptomyces</taxon>
    </lineage>
</organism>
<protein>
    <submittedName>
        <fullName evidence="2">Uncharacterized protein</fullName>
    </submittedName>
</protein>
<keyword evidence="3" id="KW-1185">Reference proteome</keyword>
<evidence type="ECO:0000256" key="1">
    <source>
        <dbReference type="SAM" id="MobiDB-lite"/>
    </source>
</evidence>
<feature type="compositionally biased region" description="Low complexity" evidence="1">
    <location>
        <begin position="83"/>
        <end position="98"/>
    </location>
</feature>
<evidence type="ECO:0000313" key="2">
    <source>
        <dbReference type="EMBL" id="ARF58223.1"/>
    </source>
</evidence>